<organism evidence="6 7">
    <name type="scientific">Bifidobacterium mongoliense</name>
    <dbReference type="NCBI Taxonomy" id="518643"/>
    <lineage>
        <taxon>Bacteria</taxon>
        <taxon>Bacillati</taxon>
        <taxon>Actinomycetota</taxon>
        <taxon>Actinomycetes</taxon>
        <taxon>Bifidobacteriales</taxon>
        <taxon>Bifidobacteriaceae</taxon>
        <taxon>Bifidobacterium</taxon>
    </lineage>
</organism>
<reference evidence="6 7" key="1">
    <citation type="submission" date="2018-07" db="EMBL/GenBank/DDBJ databases">
        <title>The role of parmesan cheese in vectoring bovine microbiota.</title>
        <authorList>
            <person name="Lugli G.A."/>
            <person name="Milani C."/>
        </authorList>
    </citation>
    <scope>NUCLEOTIDE SEQUENCE [LARGE SCALE GENOMIC DNA]</scope>
    <source>
        <strain evidence="6 7">BMONG18</strain>
    </source>
</reference>
<evidence type="ECO:0000313" key="7">
    <source>
        <dbReference type="Proteomes" id="UP000285266"/>
    </source>
</evidence>
<proteinExistence type="predicted"/>
<dbReference type="InterPro" id="IPR001845">
    <property type="entry name" value="HTH_ArsR_DNA-bd_dom"/>
</dbReference>
<dbReference type="CDD" id="cd00090">
    <property type="entry name" value="HTH_ARSR"/>
    <property type="match status" value="1"/>
</dbReference>
<dbReference type="GO" id="GO:0003677">
    <property type="term" value="F:DNA binding"/>
    <property type="evidence" value="ECO:0007669"/>
    <property type="project" value="UniProtKB-KW"/>
</dbReference>
<dbReference type="GO" id="GO:0003700">
    <property type="term" value="F:DNA-binding transcription factor activity"/>
    <property type="evidence" value="ECO:0007669"/>
    <property type="project" value="InterPro"/>
</dbReference>
<feature type="compositionally biased region" description="Polar residues" evidence="4">
    <location>
        <begin position="57"/>
        <end position="82"/>
    </location>
</feature>
<dbReference type="InterPro" id="IPR011991">
    <property type="entry name" value="ArsR-like_HTH"/>
</dbReference>
<name>A0A423UCR0_9BIFI</name>
<protein>
    <submittedName>
        <fullName evidence="6">Transcription regulator ArsR</fullName>
    </submittedName>
</protein>
<keyword evidence="1" id="KW-0805">Transcription regulation</keyword>
<dbReference type="NCBIfam" id="NF033788">
    <property type="entry name" value="HTH_metalloreg"/>
    <property type="match status" value="1"/>
</dbReference>
<dbReference type="InterPro" id="IPR051011">
    <property type="entry name" value="Metal_resp_trans_reg"/>
</dbReference>
<sequence>MPSDYGTVETTTIVHWSLEQIVAKRYHRNMTMINDEVSAAASGGSNPSPDTGPSAGQALTSAPTGPVSRTTDTAAGPNPTTRNLDDSYGAVAGLLRSLADPTRLRLLAHLSLGEHQVGELVDHIGLAQSTVSVHLTRLKSSGIITKRIEGRSSYYAIRDPEAVMRILAIARTLLAHQPAAAAAEPMTSQES</sequence>
<comment type="caution">
    <text evidence="6">The sequence shown here is derived from an EMBL/GenBank/DDBJ whole genome shotgun (WGS) entry which is preliminary data.</text>
</comment>
<dbReference type="InterPro" id="IPR036388">
    <property type="entry name" value="WH-like_DNA-bd_sf"/>
</dbReference>
<gene>
    <name evidence="6" type="ORF">BMONG18_1354</name>
</gene>
<evidence type="ECO:0000256" key="3">
    <source>
        <dbReference type="ARBA" id="ARBA00023163"/>
    </source>
</evidence>
<evidence type="ECO:0000256" key="4">
    <source>
        <dbReference type="SAM" id="MobiDB-lite"/>
    </source>
</evidence>
<accession>A0A423UCR0</accession>
<keyword evidence="3" id="KW-0804">Transcription</keyword>
<dbReference type="Pfam" id="PF01022">
    <property type="entry name" value="HTH_5"/>
    <property type="match status" value="1"/>
</dbReference>
<dbReference type="PANTHER" id="PTHR43132">
    <property type="entry name" value="ARSENICAL RESISTANCE OPERON REPRESSOR ARSR-RELATED"/>
    <property type="match status" value="1"/>
</dbReference>
<dbReference type="PANTHER" id="PTHR43132:SF2">
    <property type="entry name" value="ARSENICAL RESISTANCE OPERON REPRESSOR ARSR-RELATED"/>
    <property type="match status" value="1"/>
</dbReference>
<dbReference type="AlphaFoldDB" id="A0A423UCR0"/>
<evidence type="ECO:0000259" key="5">
    <source>
        <dbReference type="PROSITE" id="PS50987"/>
    </source>
</evidence>
<dbReference type="SMART" id="SM00418">
    <property type="entry name" value="HTH_ARSR"/>
    <property type="match status" value="1"/>
</dbReference>
<dbReference type="Gene3D" id="1.10.10.10">
    <property type="entry name" value="Winged helix-like DNA-binding domain superfamily/Winged helix DNA-binding domain"/>
    <property type="match status" value="1"/>
</dbReference>
<dbReference type="PRINTS" id="PR00778">
    <property type="entry name" value="HTHARSR"/>
</dbReference>
<evidence type="ECO:0000256" key="1">
    <source>
        <dbReference type="ARBA" id="ARBA00023015"/>
    </source>
</evidence>
<dbReference type="PROSITE" id="PS50987">
    <property type="entry name" value="HTH_ARSR_2"/>
    <property type="match status" value="1"/>
</dbReference>
<dbReference type="EMBL" id="QRAJ01000008">
    <property type="protein sequence ID" value="ROT86489.1"/>
    <property type="molecule type" value="Genomic_DNA"/>
</dbReference>
<dbReference type="SUPFAM" id="SSF46785">
    <property type="entry name" value="Winged helix' DNA-binding domain"/>
    <property type="match status" value="1"/>
</dbReference>
<evidence type="ECO:0000313" key="6">
    <source>
        <dbReference type="EMBL" id="ROT86489.1"/>
    </source>
</evidence>
<dbReference type="InterPro" id="IPR036390">
    <property type="entry name" value="WH_DNA-bd_sf"/>
</dbReference>
<keyword evidence="2" id="KW-0238">DNA-binding</keyword>
<dbReference type="Proteomes" id="UP000285266">
    <property type="component" value="Unassembled WGS sequence"/>
</dbReference>
<evidence type="ECO:0000256" key="2">
    <source>
        <dbReference type="ARBA" id="ARBA00023125"/>
    </source>
</evidence>
<feature type="region of interest" description="Disordered" evidence="4">
    <location>
        <begin position="39"/>
        <end position="86"/>
    </location>
</feature>
<feature type="domain" description="HTH arsR-type" evidence="5">
    <location>
        <begin position="84"/>
        <end position="181"/>
    </location>
</feature>